<dbReference type="InterPro" id="IPR025736">
    <property type="entry name" value="PucR_C-HTH_dom"/>
</dbReference>
<reference evidence="3 4" key="1">
    <citation type="journal article" date="2017" name="Int. J. Syst. Evol. Microbiol.">
        <title>Bacillus notoginsengisoli sp. nov., a novel bacterium isolated from the rhizosphere of Panax notoginseng.</title>
        <authorList>
            <person name="Zhang M.Y."/>
            <person name="Cheng J."/>
            <person name="Cai Y."/>
            <person name="Zhang T.Y."/>
            <person name="Wu Y.Y."/>
            <person name="Manikprabhu D."/>
            <person name="Li W.J."/>
            <person name="Zhang Y.X."/>
        </authorList>
    </citation>
    <scope>NUCLEOTIDE SEQUENCE [LARGE SCALE GENOMIC DNA]</scope>
    <source>
        <strain evidence="3 4">JCM 30743</strain>
    </source>
</reference>
<sequence>MDFTIKDLLNVPSLKDAVLLSEHNSLNRIISGATIMEAPDITDWIKGGELLLTSLYPILNFTEEEQTQFISRLAEREIGALVIKIDRFVSEIPEPIIAAAKKYGVPLIQIPRHVLYIDVMYPVMGELFNNQVKKLQYYKEIHDRFTALSLADEGADKIINTLEKLIGNPVSLFDRNFQCIGSTVPSLAEFEIIEKVPASFNQKNKIKFPHYRQAVEYSSLEGQKGWQIVVPIETMNHIKTYLLIDEYHKPLEELDFIAVENCAISLSLELVKQFAVAEVDKQLKNDFIDDLIGGKLRQMGTILQKANVIGWDLGGPFTAVVLKLTNYQETYSTKRKQKRVLSDEKLEMVYEAINHHVPNGIIRSRGNQIIILWKINRDAESQAASLAKMKEIIREIQQSIKVHIKEVGVQVGIGSIVKRIVDIPKSYREAQDALEFGEIINGKDAVTMFSELGIFRLLCKFDDDLSTLRNFIPASLQKLLEYPHANKRDLLMTLQTFLECNQHATKTSDRLFIHPKTVIYRLDRIKEITGMDFDNPEDMLSVQVGLKIVDLIERKTNQL</sequence>
<dbReference type="Pfam" id="PF07905">
    <property type="entry name" value="PucR"/>
    <property type="match status" value="1"/>
</dbReference>
<evidence type="ECO:0000313" key="4">
    <source>
        <dbReference type="Proteomes" id="UP000284416"/>
    </source>
</evidence>
<dbReference type="EMBL" id="QWEG01000002">
    <property type="protein sequence ID" value="RHW42882.1"/>
    <property type="molecule type" value="Genomic_DNA"/>
</dbReference>
<proteinExistence type="inferred from homology"/>
<dbReference type="InterPro" id="IPR042070">
    <property type="entry name" value="PucR_C-HTH_sf"/>
</dbReference>
<dbReference type="Pfam" id="PF17853">
    <property type="entry name" value="GGDEF_2"/>
    <property type="match status" value="1"/>
</dbReference>
<dbReference type="Gene3D" id="1.10.10.2840">
    <property type="entry name" value="PucR C-terminal helix-turn-helix domain"/>
    <property type="match status" value="1"/>
</dbReference>
<evidence type="ECO:0000259" key="2">
    <source>
        <dbReference type="PROSITE" id="PS50887"/>
    </source>
</evidence>
<dbReference type="InterPro" id="IPR000160">
    <property type="entry name" value="GGDEF_dom"/>
</dbReference>
<name>A0A417YYP0_9BACI</name>
<dbReference type="PANTHER" id="PTHR33744:SF1">
    <property type="entry name" value="DNA-BINDING TRANSCRIPTIONAL ACTIVATOR ADER"/>
    <property type="match status" value="1"/>
</dbReference>
<dbReference type="Pfam" id="PF13556">
    <property type="entry name" value="HTH_30"/>
    <property type="match status" value="1"/>
</dbReference>
<comment type="similarity">
    <text evidence="1">Belongs to the CdaR family.</text>
</comment>
<gene>
    <name evidence="3" type="ORF">D1B31_03700</name>
</gene>
<feature type="domain" description="GGDEF" evidence="2">
    <location>
        <begin position="315"/>
        <end position="451"/>
    </location>
</feature>
<evidence type="ECO:0000313" key="3">
    <source>
        <dbReference type="EMBL" id="RHW42882.1"/>
    </source>
</evidence>
<accession>A0A417YYP0</accession>
<dbReference type="InterPro" id="IPR012914">
    <property type="entry name" value="PucR_dom"/>
</dbReference>
<comment type="caution">
    <text evidence="3">The sequence shown here is derived from an EMBL/GenBank/DDBJ whole genome shotgun (WGS) entry which is preliminary data.</text>
</comment>
<dbReference type="AlphaFoldDB" id="A0A417YYP0"/>
<keyword evidence="4" id="KW-1185">Reference proteome</keyword>
<dbReference type="PROSITE" id="PS50887">
    <property type="entry name" value="GGDEF"/>
    <property type="match status" value="1"/>
</dbReference>
<dbReference type="InterPro" id="IPR041522">
    <property type="entry name" value="CdaR_GGDEF"/>
</dbReference>
<evidence type="ECO:0000256" key="1">
    <source>
        <dbReference type="ARBA" id="ARBA00006754"/>
    </source>
</evidence>
<dbReference type="InterPro" id="IPR051448">
    <property type="entry name" value="CdaR-like_regulators"/>
</dbReference>
<dbReference type="Proteomes" id="UP000284416">
    <property type="component" value="Unassembled WGS sequence"/>
</dbReference>
<protein>
    <submittedName>
        <fullName evidence="3">PucR family transcriptional regulator</fullName>
    </submittedName>
</protein>
<dbReference type="PANTHER" id="PTHR33744">
    <property type="entry name" value="CARBOHYDRATE DIACID REGULATOR"/>
    <property type="match status" value="1"/>
</dbReference>
<organism evidence="3 4">
    <name type="scientific">Neobacillus notoginsengisoli</name>
    <dbReference type="NCBI Taxonomy" id="1578198"/>
    <lineage>
        <taxon>Bacteria</taxon>
        <taxon>Bacillati</taxon>
        <taxon>Bacillota</taxon>
        <taxon>Bacilli</taxon>
        <taxon>Bacillales</taxon>
        <taxon>Bacillaceae</taxon>
        <taxon>Neobacillus</taxon>
    </lineage>
</organism>
<dbReference type="OrthoDB" id="142218at2"/>